<dbReference type="InterPro" id="IPR025309">
    <property type="entry name" value="KTSC_dom"/>
</dbReference>
<sequence>MKTIDMQPVESSQVHGIGYDAESETLAVRFKDRRTGAPTSLYHYSKFTQANFDALRTADSIGSHLYRHVKPHPERFPYVCIETMPGVPHVVDVPGAAGASQP</sequence>
<name>A0AAE9C6I0_9CAUD</name>
<protein>
    <recommendedName>
        <fullName evidence="1">KTSC domain-containing protein</fullName>
    </recommendedName>
</protein>
<dbReference type="EMBL" id="OK665842">
    <property type="protein sequence ID" value="UEW68582.1"/>
    <property type="molecule type" value="Genomic_DNA"/>
</dbReference>
<dbReference type="KEGG" id="vg:77944327"/>
<evidence type="ECO:0000313" key="2">
    <source>
        <dbReference type="EMBL" id="UEW68582.1"/>
    </source>
</evidence>
<dbReference type="RefSeq" id="YP_010668184.1">
    <property type="nucleotide sequence ID" value="NC_070955.1"/>
</dbReference>
<reference evidence="2" key="1">
    <citation type="submission" date="2021-10" db="EMBL/GenBank/DDBJ databases">
        <authorList>
            <person name="Gelman D."/>
            <person name="Alkalay-Oren S."/>
            <person name="Coppenhagen-Glazer S."/>
            <person name="Hazan R."/>
        </authorList>
    </citation>
    <scope>NUCLEOTIDE SEQUENCE</scope>
</reference>
<organism evidence="2 3">
    <name type="scientific">Burkholderia phage BgManors32</name>
    <dbReference type="NCBI Taxonomy" id="2894335"/>
    <lineage>
        <taxon>Viruses</taxon>
        <taxon>Duplodnaviria</taxon>
        <taxon>Heunggongvirae</taxon>
        <taxon>Uroviricota</taxon>
        <taxon>Caudoviricetes</taxon>
        <taxon>Bigmanorsvirus</taxon>
        <taxon>Bigmanorsvirus bgmanors32</taxon>
    </lineage>
</organism>
<dbReference type="Proteomes" id="UP000828188">
    <property type="component" value="Segment"/>
</dbReference>
<evidence type="ECO:0000313" key="3">
    <source>
        <dbReference type="Proteomes" id="UP000828188"/>
    </source>
</evidence>
<keyword evidence="3" id="KW-1185">Reference proteome</keyword>
<accession>A0AAE9C6I0</accession>
<evidence type="ECO:0000259" key="1">
    <source>
        <dbReference type="Pfam" id="PF13619"/>
    </source>
</evidence>
<proteinExistence type="predicted"/>
<dbReference type="Pfam" id="PF13619">
    <property type="entry name" value="KTSC"/>
    <property type="match status" value="1"/>
</dbReference>
<feature type="domain" description="KTSC" evidence="1">
    <location>
        <begin position="10"/>
        <end position="71"/>
    </location>
</feature>
<dbReference type="GeneID" id="77944327"/>